<keyword evidence="3 5" id="KW-1133">Transmembrane helix</keyword>
<evidence type="ECO:0000256" key="3">
    <source>
        <dbReference type="ARBA" id="ARBA00022989"/>
    </source>
</evidence>
<dbReference type="Proteomes" id="UP001596990">
    <property type="component" value="Unassembled WGS sequence"/>
</dbReference>
<dbReference type="NCBIfam" id="TIGR03062">
    <property type="entry name" value="pip_yhgE_Cterm"/>
    <property type="match status" value="1"/>
</dbReference>
<keyword evidence="8" id="KW-1185">Reference proteome</keyword>
<gene>
    <name evidence="7" type="ORF">ACFQ2J_00460</name>
</gene>
<feature type="transmembrane region" description="Helical" evidence="5">
    <location>
        <begin position="543"/>
        <end position="563"/>
    </location>
</feature>
<feature type="transmembrane region" description="Helical" evidence="5">
    <location>
        <begin position="643"/>
        <end position="662"/>
    </location>
</feature>
<evidence type="ECO:0000256" key="1">
    <source>
        <dbReference type="ARBA" id="ARBA00004141"/>
    </source>
</evidence>
<keyword evidence="4 5" id="KW-0472">Membrane</keyword>
<feature type="transmembrane region" description="Helical" evidence="5">
    <location>
        <begin position="615"/>
        <end position="636"/>
    </location>
</feature>
<dbReference type="PANTHER" id="PTHR43077:SF5">
    <property type="entry name" value="PHAGE INFECTION PROTEIN"/>
    <property type="match status" value="1"/>
</dbReference>
<evidence type="ECO:0000313" key="7">
    <source>
        <dbReference type="EMBL" id="MFD1017652.1"/>
    </source>
</evidence>
<accession>A0ABW3KX02</accession>
<comment type="caution">
    <text evidence="7">The sequence shown here is derived from an EMBL/GenBank/DDBJ whole genome shotgun (WGS) entry which is preliminary data.</text>
</comment>
<feature type="transmembrane region" description="Helical" evidence="5">
    <location>
        <begin position="20"/>
        <end position="43"/>
    </location>
</feature>
<dbReference type="InterPro" id="IPR017501">
    <property type="entry name" value="Phage_infect_YhgE_C"/>
</dbReference>
<comment type="subcellular location">
    <subcellularLocation>
        <location evidence="1">Membrane</location>
        <topology evidence="1">Multi-pass membrane protein</topology>
    </subcellularLocation>
</comment>
<dbReference type="Gene3D" id="1.10.287.950">
    <property type="entry name" value="Methyl-accepting chemotaxis protein"/>
    <property type="match status" value="2"/>
</dbReference>
<evidence type="ECO:0000259" key="6">
    <source>
        <dbReference type="Pfam" id="PF12698"/>
    </source>
</evidence>
<feature type="transmembrane region" description="Helical" evidence="5">
    <location>
        <begin position="701"/>
        <end position="721"/>
    </location>
</feature>
<dbReference type="InterPro" id="IPR013525">
    <property type="entry name" value="ABC2_TM"/>
</dbReference>
<dbReference type="InterPro" id="IPR017500">
    <property type="entry name" value="Phage_infect_YhgE_N"/>
</dbReference>
<evidence type="ECO:0000256" key="2">
    <source>
        <dbReference type="ARBA" id="ARBA00022692"/>
    </source>
</evidence>
<dbReference type="NCBIfam" id="TIGR03057">
    <property type="entry name" value="xxxLxxG_by_4"/>
    <property type="match status" value="2"/>
</dbReference>
<evidence type="ECO:0000256" key="5">
    <source>
        <dbReference type="SAM" id="Phobius"/>
    </source>
</evidence>
<evidence type="ECO:0000313" key="8">
    <source>
        <dbReference type="Proteomes" id="UP001596990"/>
    </source>
</evidence>
<dbReference type="RefSeq" id="WP_386055560.1">
    <property type="nucleotide sequence ID" value="NZ_JBHTKL010000001.1"/>
</dbReference>
<feature type="domain" description="ABC-2 type transporter transmembrane" evidence="6">
    <location>
        <begin position="25"/>
        <end position="173"/>
    </location>
</feature>
<keyword evidence="2 5" id="KW-0812">Transmembrane</keyword>
<feature type="domain" description="ABC-2 type transporter transmembrane" evidence="6">
    <location>
        <begin position="496"/>
        <end position="715"/>
    </location>
</feature>
<reference evidence="8" key="1">
    <citation type="journal article" date="2019" name="Int. J. Syst. Evol. Microbiol.">
        <title>The Global Catalogue of Microorganisms (GCM) 10K type strain sequencing project: providing services to taxonomists for standard genome sequencing and annotation.</title>
        <authorList>
            <consortium name="The Broad Institute Genomics Platform"/>
            <consortium name="The Broad Institute Genome Sequencing Center for Infectious Disease"/>
            <person name="Wu L."/>
            <person name="Ma J."/>
        </authorList>
    </citation>
    <scope>NUCLEOTIDE SEQUENCE [LARGE SCALE GENOMIC DNA]</scope>
    <source>
        <strain evidence="8">CCUG 56607</strain>
    </source>
</reference>
<feature type="transmembrane region" description="Helical" evidence="5">
    <location>
        <begin position="583"/>
        <end position="603"/>
    </location>
</feature>
<dbReference type="PANTHER" id="PTHR43077">
    <property type="entry name" value="TRANSPORT PERMEASE YVFS-RELATED"/>
    <property type="match status" value="1"/>
</dbReference>
<name>A0ABW3KX02_9BACI</name>
<protein>
    <submittedName>
        <fullName evidence="7">YhgE/Pip family protein</fullName>
    </submittedName>
</protein>
<dbReference type="InterPro" id="IPR051328">
    <property type="entry name" value="T7SS_ABC-Transporter"/>
</dbReference>
<evidence type="ECO:0000256" key="4">
    <source>
        <dbReference type="ARBA" id="ARBA00023136"/>
    </source>
</evidence>
<organism evidence="7 8">
    <name type="scientific">Thalassobacillus hwangdonensis</name>
    <dbReference type="NCBI Taxonomy" id="546108"/>
    <lineage>
        <taxon>Bacteria</taxon>
        <taxon>Bacillati</taxon>
        <taxon>Bacillota</taxon>
        <taxon>Bacilli</taxon>
        <taxon>Bacillales</taxon>
        <taxon>Bacillaceae</taxon>
        <taxon>Thalassobacillus</taxon>
    </lineage>
</organism>
<dbReference type="InterPro" id="IPR023908">
    <property type="entry name" value="xxxLxxG_rpt"/>
</dbReference>
<proteinExistence type="predicted"/>
<dbReference type="NCBIfam" id="TIGR03061">
    <property type="entry name" value="pip_yhgE_Nterm"/>
    <property type="match status" value="1"/>
</dbReference>
<sequence length="736" mass="79248">MNGIKGWWGEMKAITANKKIFIPFIAVLLIPLIYSGMFLWAFWNPYGNMDELPVAVVNSDKGAELEGEPLHVGEEFIDKLQESKDFDYKLVAEKEGKEGLENQEYYMMIEIPQDFSEKAATVMDDNPQPLELSYIPNEGYNFLSAQIGGSAAEQMKSKLADEVTETYTEAILSAFKDVQTGLAEASDKAGDLNDGAEKIETAIKDLQKGTQTFASGQRDMFSGAKGLEDGANQLAQGLNQLTSGLGKLNSGFQSLKEGESQAAKGASELKQGLEKTQNGTIALRDNLKKFNELTNKVPDQLNELSSAMQSLQDGTGQLTDATASMKSEVQASKEKMAPILAQLPEEQRQAVMKELEKLEAGVGEINGAASQLNQGATKITEKTTAIPEQMNALTEAQQKLLGGANQLVDAQGSLVDGASKLVQGENQLEQGMLTFQEKLKEAESGSAELANGANELANGSSTLVDGANQLVAGADRLEAGSGELASGSQELTSGTSEFKEKLQDSTTTAGKMATGELNQKMIANPVELKTDAINDVPNYGAGFTPYFLSLGLFVGALIITVIYPVKEPLVAPASGFSWFLSKFGVLVFAGIIQAVVAASVILYGLQLEVSDIGMFYLFSILTSLTFMAMIQLFVTILGDSGRFLAILLLILQLTTSAGTFPLELIPEQLQWFNPFLPMTYSVQGYKAVISEGNLSLMGQNASILAIFLVVSAIMTSIYLVWQFPKKKHLNTIESNA</sequence>
<dbReference type="Pfam" id="PF12698">
    <property type="entry name" value="ABC2_membrane_3"/>
    <property type="match status" value="2"/>
</dbReference>
<dbReference type="Gene3D" id="3.40.1710.10">
    <property type="entry name" value="abc type-2 transporter like domain"/>
    <property type="match status" value="1"/>
</dbReference>
<dbReference type="SUPFAM" id="SSF58104">
    <property type="entry name" value="Methyl-accepting chemotaxis protein (MCP) signaling domain"/>
    <property type="match status" value="1"/>
</dbReference>
<dbReference type="EMBL" id="JBHTKL010000001">
    <property type="protein sequence ID" value="MFD1017652.1"/>
    <property type="molecule type" value="Genomic_DNA"/>
</dbReference>